<gene>
    <name evidence="3" type="ORF">OESDEN_04723</name>
</gene>
<feature type="compositionally biased region" description="Basic and acidic residues" evidence="1">
    <location>
        <begin position="35"/>
        <end position="53"/>
    </location>
</feature>
<organism evidence="3 4">
    <name type="scientific">Oesophagostomum dentatum</name>
    <name type="common">Nodular worm</name>
    <dbReference type="NCBI Taxonomy" id="61180"/>
    <lineage>
        <taxon>Eukaryota</taxon>
        <taxon>Metazoa</taxon>
        <taxon>Ecdysozoa</taxon>
        <taxon>Nematoda</taxon>
        <taxon>Chromadorea</taxon>
        <taxon>Rhabditida</taxon>
        <taxon>Rhabditina</taxon>
        <taxon>Rhabditomorpha</taxon>
        <taxon>Strongyloidea</taxon>
        <taxon>Strongylidae</taxon>
        <taxon>Oesophagostomum</taxon>
    </lineage>
</organism>
<keyword evidence="4" id="KW-1185">Reference proteome</keyword>
<dbReference type="EMBL" id="KN550001">
    <property type="protein sequence ID" value="KHJ95333.1"/>
    <property type="molecule type" value="Genomic_DNA"/>
</dbReference>
<protein>
    <submittedName>
        <fullName evidence="3">Uncharacterized protein</fullName>
    </submittedName>
</protein>
<dbReference type="AlphaFoldDB" id="A0A0B1TCP8"/>
<feature type="chain" id="PRO_5002065839" evidence="2">
    <location>
        <begin position="17"/>
        <end position="117"/>
    </location>
</feature>
<evidence type="ECO:0000313" key="3">
    <source>
        <dbReference type="EMBL" id="KHJ95333.1"/>
    </source>
</evidence>
<evidence type="ECO:0000256" key="2">
    <source>
        <dbReference type="SAM" id="SignalP"/>
    </source>
</evidence>
<dbReference type="Proteomes" id="UP000053660">
    <property type="component" value="Unassembled WGS sequence"/>
</dbReference>
<reference evidence="3 4" key="1">
    <citation type="submission" date="2014-03" db="EMBL/GenBank/DDBJ databases">
        <title>Draft genome of the hookworm Oesophagostomum dentatum.</title>
        <authorList>
            <person name="Mitreva M."/>
        </authorList>
    </citation>
    <scope>NUCLEOTIDE SEQUENCE [LARGE SCALE GENOMIC DNA]</scope>
    <source>
        <strain evidence="3 4">OD-Hann</strain>
    </source>
</reference>
<feature type="signal peptide" evidence="2">
    <location>
        <begin position="1"/>
        <end position="16"/>
    </location>
</feature>
<evidence type="ECO:0000256" key="1">
    <source>
        <dbReference type="SAM" id="MobiDB-lite"/>
    </source>
</evidence>
<feature type="region of interest" description="Disordered" evidence="1">
    <location>
        <begin position="35"/>
        <end position="95"/>
    </location>
</feature>
<proteinExistence type="predicted"/>
<evidence type="ECO:0000313" key="4">
    <source>
        <dbReference type="Proteomes" id="UP000053660"/>
    </source>
</evidence>
<accession>A0A0B1TCP8</accession>
<name>A0A0B1TCP8_OESDE</name>
<sequence length="117" mass="12998">MITLLVALLLKPFIEAVKTSEGYYDAVTCGLPTDDHMEPSNKRSSEMEHDFHLSTETTVGANDEYDYDYMSQDNMQEERDDDGDDPMQTKVMGGARASNGELPWAVFIEVPNGGGEN</sequence>
<keyword evidence="2" id="KW-0732">Signal</keyword>